<protein>
    <recommendedName>
        <fullName evidence="4">Reverse transcriptase zinc-binding domain-containing protein</fullName>
    </recommendedName>
</protein>
<reference evidence="2" key="1">
    <citation type="journal article" date="2023" name="bioRxiv">
        <title>Improved chromosome-level genome assembly for marigold (Tagetes erecta).</title>
        <authorList>
            <person name="Jiang F."/>
            <person name="Yuan L."/>
            <person name="Wang S."/>
            <person name="Wang H."/>
            <person name="Xu D."/>
            <person name="Wang A."/>
            <person name="Fan W."/>
        </authorList>
    </citation>
    <scope>NUCLEOTIDE SEQUENCE</scope>
    <source>
        <strain evidence="2">WSJ</strain>
        <tissue evidence="2">Leaf</tissue>
    </source>
</reference>
<keyword evidence="3" id="KW-1185">Reference proteome</keyword>
<evidence type="ECO:0000313" key="2">
    <source>
        <dbReference type="EMBL" id="KAK1433700.1"/>
    </source>
</evidence>
<dbReference type="PANTHER" id="PTHR33116">
    <property type="entry name" value="REVERSE TRANSCRIPTASE ZINC-BINDING DOMAIN-CONTAINING PROTEIN-RELATED-RELATED"/>
    <property type="match status" value="1"/>
</dbReference>
<name>A0AAD8L1H8_TARER</name>
<sequence>MVYLVLVGFMRFLLVDSLDCPLCGMAPETANHLFCECEWTDNIWCFVYQWCKIPPILAVTIRDLLSWHLSIPIDCQRKRKVIQGIIMTSCWCIWKARNEKVFNNIQEPGKAQPIQSSMFTLHTLASKWSLSYLFADVVCSYTYVCLIHTGTVYIQPTDLYFRSHRRLINHVLISSLAGMDVRVYCC</sequence>
<evidence type="ECO:0008006" key="4">
    <source>
        <dbReference type="Google" id="ProtNLM"/>
    </source>
</evidence>
<evidence type="ECO:0000313" key="3">
    <source>
        <dbReference type="Proteomes" id="UP001229421"/>
    </source>
</evidence>
<feature type="chain" id="PRO_5042256387" description="Reverse transcriptase zinc-binding domain-containing protein" evidence="1">
    <location>
        <begin position="18"/>
        <end position="186"/>
    </location>
</feature>
<dbReference type="AlphaFoldDB" id="A0AAD8L1H8"/>
<dbReference type="PANTHER" id="PTHR33116:SF78">
    <property type="entry name" value="OS12G0587133 PROTEIN"/>
    <property type="match status" value="1"/>
</dbReference>
<dbReference type="EMBL" id="JAUHHV010000002">
    <property type="protein sequence ID" value="KAK1433700.1"/>
    <property type="molecule type" value="Genomic_DNA"/>
</dbReference>
<feature type="signal peptide" evidence="1">
    <location>
        <begin position="1"/>
        <end position="17"/>
    </location>
</feature>
<accession>A0AAD8L1H8</accession>
<evidence type="ECO:0000256" key="1">
    <source>
        <dbReference type="SAM" id="SignalP"/>
    </source>
</evidence>
<dbReference type="Proteomes" id="UP001229421">
    <property type="component" value="Unassembled WGS sequence"/>
</dbReference>
<proteinExistence type="predicted"/>
<keyword evidence="1" id="KW-0732">Signal</keyword>
<gene>
    <name evidence="2" type="ORF">QVD17_10615</name>
</gene>
<organism evidence="2 3">
    <name type="scientific">Tagetes erecta</name>
    <name type="common">African marigold</name>
    <dbReference type="NCBI Taxonomy" id="13708"/>
    <lineage>
        <taxon>Eukaryota</taxon>
        <taxon>Viridiplantae</taxon>
        <taxon>Streptophyta</taxon>
        <taxon>Embryophyta</taxon>
        <taxon>Tracheophyta</taxon>
        <taxon>Spermatophyta</taxon>
        <taxon>Magnoliopsida</taxon>
        <taxon>eudicotyledons</taxon>
        <taxon>Gunneridae</taxon>
        <taxon>Pentapetalae</taxon>
        <taxon>asterids</taxon>
        <taxon>campanulids</taxon>
        <taxon>Asterales</taxon>
        <taxon>Asteraceae</taxon>
        <taxon>Asteroideae</taxon>
        <taxon>Heliantheae alliance</taxon>
        <taxon>Tageteae</taxon>
        <taxon>Tagetes</taxon>
    </lineage>
</organism>
<comment type="caution">
    <text evidence="2">The sequence shown here is derived from an EMBL/GenBank/DDBJ whole genome shotgun (WGS) entry which is preliminary data.</text>
</comment>